<dbReference type="PANTHER" id="PTHR48022:SF2">
    <property type="entry name" value="PLASTIDIC GLUCOSE TRANSPORTER 4"/>
    <property type="match status" value="1"/>
</dbReference>
<dbReference type="PANTHER" id="PTHR48022">
    <property type="entry name" value="PLASTIDIC GLUCOSE TRANSPORTER 4"/>
    <property type="match status" value="1"/>
</dbReference>
<comment type="catalytic activity">
    <reaction evidence="7">
        <text>myo-inositol(out) + H(+)(out) = myo-inositol(in) + H(+)(in)</text>
        <dbReference type="Rhea" id="RHEA:60364"/>
        <dbReference type="ChEBI" id="CHEBI:15378"/>
        <dbReference type="ChEBI" id="CHEBI:17268"/>
    </reaction>
</comment>
<feature type="transmembrane region" description="Helical" evidence="8">
    <location>
        <begin position="167"/>
        <end position="190"/>
    </location>
</feature>
<proteinExistence type="inferred from homology"/>
<keyword evidence="6 8" id="KW-0472">Membrane</keyword>
<feature type="transmembrane region" description="Helical" evidence="8">
    <location>
        <begin position="202"/>
        <end position="220"/>
    </location>
</feature>
<dbReference type="GO" id="GO:0016020">
    <property type="term" value="C:membrane"/>
    <property type="evidence" value="ECO:0007669"/>
    <property type="project" value="UniProtKB-SubCell"/>
</dbReference>
<dbReference type="OrthoDB" id="8120565at2759"/>
<protein>
    <recommendedName>
        <fullName evidence="9">Major facilitator superfamily (MFS) profile domain-containing protein</fullName>
    </recommendedName>
</protein>
<evidence type="ECO:0000313" key="10">
    <source>
        <dbReference type="EMBL" id="KIJ92939.1"/>
    </source>
</evidence>
<evidence type="ECO:0000256" key="6">
    <source>
        <dbReference type="ARBA" id="ARBA00023136"/>
    </source>
</evidence>
<comment type="subcellular location">
    <subcellularLocation>
        <location evidence="1">Membrane</location>
        <topology evidence="1">Multi-pass membrane protein</topology>
    </subcellularLocation>
</comment>
<dbReference type="Proteomes" id="UP000054477">
    <property type="component" value="Unassembled WGS sequence"/>
</dbReference>
<sequence length="365" mass="40217">MALEQLSIVLGVVLGFWIGFWTRNVPSAMSWRIPLGIQLIPGLVLAIGTLFLPPSPRLMVLHGRHEDAERSLTMLRGRNGDQGGLVKVELLEMQVETILVQRVDGDVTTKGVFDELRAWKRLFGRKYRDRTMVGVLIMVFQQWSGINALLYYGPTLVHSIGLRGDSITLLVSGGIGIVQFLAVLPAIVYIDRWGRKPLLRGGAAIMATAHLTIAMLVLMLEDEWATYPAAAWIAVGGIYVFTAAYGVSFGPIGWVLPSEVFPLSMRSRGVAFSTASNWFNNFLIGLITPVVINFSASGTFMIFSTACFFAYLWSTYLVPETANVSLEEIDAIFTSSAGMEDLEVKHQIEEELGLTALVKELGEEQ</sequence>
<keyword evidence="11" id="KW-1185">Reference proteome</keyword>
<evidence type="ECO:0000256" key="2">
    <source>
        <dbReference type="ARBA" id="ARBA00010992"/>
    </source>
</evidence>
<dbReference type="PRINTS" id="PR00171">
    <property type="entry name" value="SUGRTRNSPORT"/>
</dbReference>
<evidence type="ECO:0000313" key="11">
    <source>
        <dbReference type="Proteomes" id="UP000054477"/>
    </source>
</evidence>
<dbReference type="InterPro" id="IPR036259">
    <property type="entry name" value="MFS_trans_sf"/>
</dbReference>
<dbReference type="HOGENOM" id="CLU_001265_30_12_1"/>
<dbReference type="InterPro" id="IPR020846">
    <property type="entry name" value="MFS_dom"/>
</dbReference>
<dbReference type="SUPFAM" id="SSF103473">
    <property type="entry name" value="MFS general substrate transporter"/>
    <property type="match status" value="1"/>
</dbReference>
<dbReference type="Gene3D" id="1.20.1250.20">
    <property type="entry name" value="MFS general substrate transporter like domains"/>
    <property type="match status" value="1"/>
</dbReference>
<dbReference type="GO" id="GO:0005351">
    <property type="term" value="F:carbohydrate:proton symporter activity"/>
    <property type="evidence" value="ECO:0007669"/>
    <property type="project" value="TreeGrafter"/>
</dbReference>
<dbReference type="Pfam" id="PF00083">
    <property type="entry name" value="Sugar_tr"/>
    <property type="match status" value="1"/>
</dbReference>
<comment type="similarity">
    <text evidence="2">Belongs to the major facilitator superfamily. Sugar transporter (TC 2.A.1.1) family.</text>
</comment>
<keyword evidence="5 8" id="KW-1133">Transmembrane helix</keyword>
<feature type="transmembrane region" description="Helical" evidence="8">
    <location>
        <begin position="277"/>
        <end position="294"/>
    </location>
</feature>
<evidence type="ECO:0000256" key="4">
    <source>
        <dbReference type="ARBA" id="ARBA00022692"/>
    </source>
</evidence>
<dbReference type="EMBL" id="KN838874">
    <property type="protein sequence ID" value="KIJ92939.1"/>
    <property type="molecule type" value="Genomic_DNA"/>
</dbReference>
<evidence type="ECO:0000256" key="1">
    <source>
        <dbReference type="ARBA" id="ARBA00004141"/>
    </source>
</evidence>
<dbReference type="InterPro" id="IPR005828">
    <property type="entry name" value="MFS_sugar_transport-like"/>
</dbReference>
<dbReference type="STRING" id="1095629.A0A0C9WIH2"/>
<feature type="transmembrane region" description="Helical" evidence="8">
    <location>
        <begin position="131"/>
        <end position="152"/>
    </location>
</feature>
<dbReference type="InterPro" id="IPR005829">
    <property type="entry name" value="Sugar_transporter_CS"/>
</dbReference>
<evidence type="ECO:0000256" key="3">
    <source>
        <dbReference type="ARBA" id="ARBA00022448"/>
    </source>
</evidence>
<evidence type="ECO:0000256" key="8">
    <source>
        <dbReference type="SAM" id="Phobius"/>
    </source>
</evidence>
<feature type="transmembrane region" description="Helical" evidence="8">
    <location>
        <begin position="232"/>
        <end position="256"/>
    </location>
</feature>
<evidence type="ECO:0000256" key="5">
    <source>
        <dbReference type="ARBA" id="ARBA00022989"/>
    </source>
</evidence>
<organism evidence="10 11">
    <name type="scientific">Laccaria amethystina LaAM-08-1</name>
    <dbReference type="NCBI Taxonomy" id="1095629"/>
    <lineage>
        <taxon>Eukaryota</taxon>
        <taxon>Fungi</taxon>
        <taxon>Dikarya</taxon>
        <taxon>Basidiomycota</taxon>
        <taxon>Agaricomycotina</taxon>
        <taxon>Agaricomycetes</taxon>
        <taxon>Agaricomycetidae</taxon>
        <taxon>Agaricales</taxon>
        <taxon>Agaricineae</taxon>
        <taxon>Hydnangiaceae</taxon>
        <taxon>Laccaria</taxon>
    </lineage>
</organism>
<keyword evidence="4 8" id="KW-0812">Transmembrane</keyword>
<feature type="domain" description="Major facilitator superfamily (MFS) profile" evidence="9">
    <location>
        <begin position="1"/>
        <end position="322"/>
    </location>
</feature>
<reference evidence="10 11" key="1">
    <citation type="submission" date="2014-04" db="EMBL/GenBank/DDBJ databases">
        <authorList>
            <consortium name="DOE Joint Genome Institute"/>
            <person name="Kuo A."/>
            <person name="Kohler A."/>
            <person name="Nagy L.G."/>
            <person name="Floudas D."/>
            <person name="Copeland A."/>
            <person name="Barry K.W."/>
            <person name="Cichocki N."/>
            <person name="Veneault-Fourrey C."/>
            <person name="LaButti K."/>
            <person name="Lindquist E.A."/>
            <person name="Lipzen A."/>
            <person name="Lundell T."/>
            <person name="Morin E."/>
            <person name="Murat C."/>
            <person name="Sun H."/>
            <person name="Tunlid A."/>
            <person name="Henrissat B."/>
            <person name="Grigoriev I.V."/>
            <person name="Hibbett D.S."/>
            <person name="Martin F."/>
            <person name="Nordberg H.P."/>
            <person name="Cantor M.N."/>
            <person name="Hua S.X."/>
        </authorList>
    </citation>
    <scope>NUCLEOTIDE SEQUENCE [LARGE SCALE GENOMIC DNA]</scope>
    <source>
        <strain evidence="10 11">LaAM-08-1</strain>
    </source>
</reference>
<feature type="transmembrane region" description="Helical" evidence="8">
    <location>
        <begin position="31"/>
        <end position="52"/>
    </location>
</feature>
<dbReference type="PROSITE" id="PS00216">
    <property type="entry name" value="SUGAR_TRANSPORT_1"/>
    <property type="match status" value="1"/>
</dbReference>
<gene>
    <name evidence="10" type="ORF">K443DRAFT_684897</name>
</gene>
<feature type="transmembrane region" description="Helical" evidence="8">
    <location>
        <begin position="300"/>
        <end position="318"/>
    </location>
</feature>
<dbReference type="AlphaFoldDB" id="A0A0C9WIH2"/>
<accession>A0A0C9WIH2</accession>
<reference evidence="11" key="2">
    <citation type="submission" date="2015-01" db="EMBL/GenBank/DDBJ databases">
        <title>Evolutionary Origins and Diversification of the Mycorrhizal Mutualists.</title>
        <authorList>
            <consortium name="DOE Joint Genome Institute"/>
            <consortium name="Mycorrhizal Genomics Consortium"/>
            <person name="Kohler A."/>
            <person name="Kuo A."/>
            <person name="Nagy L.G."/>
            <person name="Floudas D."/>
            <person name="Copeland A."/>
            <person name="Barry K.W."/>
            <person name="Cichocki N."/>
            <person name="Veneault-Fourrey C."/>
            <person name="LaButti K."/>
            <person name="Lindquist E.A."/>
            <person name="Lipzen A."/>
            <person name="Lundell T."/>
            <person name="Morin E."/>
            <person name="Murat C."/>
            <person name="Riley R."/>
            <person name="Ohm R."/>
            <person name="Sun H."/>
            <person name="Tunlid A."/>
            <person name="Henrissat B."/>
            <person name="Grigoriev I.V."/>
            <person name="Hibbett D.S."/>
            <person name="Martin F."/>
        </authorList>
    </citation>
    <scope>NUCLEOTIDE SEQUENCE [LARGE SCALE GENOMIC DNA]</scope>
    <source>
        <strain evidence="11">LaAM-08-1</strain>
    </source>
</reference>
<evidence type="ECO:0000259" key="9">
    <source>
        <dbReference type="PROSITE" id="PS50850"/>
    </source>
</evidence>
<evidence type="ECO:0000256" key="7">
    <source>
        <dbReference type="ARBA" id="ARBA00049119"/>
    </source>
</evidence>
<feature type="transmembrane region" description="Helical" evidence="8">
    <location>
        <begin position="7"/>
        <end position="25"/>
    </location>
</feature>
<dbReference type="PROSITE" id="PS50850">
    <property type="entry name" value="MFS"/>
    <property type="match status" value="1"/>
</dbReference>
<dbReference type="InterPro" id="IPR003663">
    <property type="entry name" value="Sugar/inositol_transpt"/>
</dbReference>
<keyword evidence="3" id="KW-0813">Transport</keyword>
<name>A0A0C9WIH2_9AGAR</name>
<dbReference type="InterPro" id="IPR050360">
    <property type="entry name" value="MFS_Sugar_Transporters"/>
</dbReference>